<protein>
    <submittedName>
        <fullName evidence="1">Uncharacterized protein</fullName>
    </submittedName>
</protein>
<evidence type="ECO:0000313" key="2">
    <source>
        <dbReference type="Proteomes" id="UP000245250"/>
    </source>
</evidence>
<gene>
    <name evidence="1" type="ORF">HYN56_11140</name>
</gene>
<evidence type="ECO:0000313" key="1">
    <source>
        <dbReference type="EMBL" id="AWK04747.1"/>
    </source>
</evidence>
<dbReference type="AlphaFoldDB" id="A0A2S1YKY8"/>
<accession>A0A2S1YKY8</accession>
<dbReference type="Proteomes" id="UP000245250">
    <property type="component" value="Chromosome"/>
</dbReference>
<name>A0A2S1YKY8_9FLAO</name>
<organism evidence="1 2">
    <name type="scientific">Flavobacterium crocinum</name>
    <dbReference type="NCBI Taxonomy" id="2183896"/>
    <lineage>
        <taxon>Bacteria</taxon>
        <taxon>Pseudomonadati</taxon>
        <taxon>Bacteroidota</taxon>
        <taxon>Flavobacteriia</taxon>
        <taxon>Flavobacteriales</taxon>
        <taxon>Flavobacteriaceae</taxon>
        <taxon>Flavobacterium</taxon>
    </lineage>
</organism>
<reference evidence="1 2" key="1">
    <citation type="submission" date="2018-05" db="EMBL/GenBank/DDBJ databases">
        <title>Genome sequencing of Flavobacterium sp. HYN0056.</title>
        <authorList>
            <person name="Yi H."/>
            <person name="Baek C."/>
        </authorList>
    </citation>
    <scope>NUCLEOTIDE SEQUENCE [LARGE SCALE GENOMIC DNA]</scope>
    <source>
        <strain evidence="1 2">HYN0056</strain>
    </source>
</reference>
<dbReference type="EMBL" id="CP029255">
    <property type="protein sequence ID" value="AWK04747.1"/>
    <property type="molecule type" value="Genomic_DNA"/>
</dbReference>
<proteinExistence type="predicted"/>
<sequence length="901" mass="101852">MFSTYASGQKSAPVSGDAAGLIDLLFKDYSNVSTENMLEEIAKDRAKVIAVFKTYTDGVAAKATYSQFETERSDYLKSKDDYDLQVKKNDLTVAGVQALISLKSSFTSKKSTYFGNLYTFNDKELENLKDYFAANNNAFLAEVIEKFRTKYKNIKESNSDNLAVNNSQLSVQKGFPFAGGDILVKGIDGLSRFLANRIKQELTLNAIQNIQEYLQNKEKYQYLYELEVLLPTTFDYLKNFDADEILKFTDDLKQYIEQDLKNLVSNAKNLREVPRIAAQLQKHPDLDFAFEGLDILQEVSKIKSPVDYFEIVSASRNINRWRGESGMKKDIAEGLNVACMIAYSLTVVENGEVKFITTDFASAYGSQKDFCYLYFGFLHQQNLKYYQVKNGGNLVTGFVSDADKLGSYHDFLKYEVIDIISGAERLQSQFLAIRKKNKNGEKVEYREMHTLIKDVIRFAQEITYSGDWILEKLNTGNYFSAKLKPYFESAYLANDITLDLHEKRYTNAITKAVEIPLMLGMEKGIENNLGGQLKFSPRTIQELAPISGLFKVKDESAVKQKEAWKQYKTQTEILQFKMMGDTKLSPIAKDLEKLNGLSVDSWDENLFKVSLSSLQTDINNNKDAMMAFLGYDRKSEKEVIEKKLENYKLQPETKKFILKKYDAYYDQVFDKVVFNEKFSLDAEEELKQVYSAFLPELAAQKSIKSNTQLVKFIHFVNDVAVADSPEDYEKAIEAFALPVGSSSLKEKAVYYFSINSFPGILLGGEKTQDKELAGFIGFTAPVGLYLQPWGAFKNRGSLGIFLPIIDIAAPVRLRLDGSKDTQTLPDFELQDIISPGFYLVYGFPNSPFAVNAGIQYGPKLRDIPESTDGGFTSADSYRFGAGVTIDIPLLTIGSKYKNLEP</sequence>
<dbReference type="KEGG" id="fcr:HYN56_11140"/>
<keyword evidence="2" id="KW-1185">Reference proteome</keyword>